<keyword evidence="3" id="KW-0963">Cytoplasm</keyword>
<evidence type="ECO:0000256" key="3">
    <source>
        <dbReference type="ARBA" id="ARBA00022490"/>
    </source>
</evidence>
<evidence type="ECO:0000256" key="4">
    <source>
        <dbReference type="ARBA" id="ARBA00023212"/>
    </source>
</evidence>
<name>A0ABP0UJY4_9BRYO</name>
<comment type="subcellular location">
    <subcellularLocation>
        <location evidence="1">Cell projection</location>
        <location evidence="1">Cilium</location>
    </subcellularLocation>
    <subcellularLocation>
        <location evidence="2">Cytoplasm</location>
        <location evidence="2">Cytoskeleton</location>
    </subcellularLocation>
</comment>
<evidence type="ECO:0000256" key="2">
    <source>
        <dbReference type="ARBA" id="ARBA00004245"/>
    </source>
</evidence>
<feature type="domain" description="Enkurin" evidence="7">
    <location>
        <begin position="147"/>
        <end position="242"/>
    </location>
</feature>
<evidence type="ECO:0000256" key="6">
    <source>
        <dbReference type="SAM" id="Coils"/>
    </source>
</evidence>
<dbReference type="InterPro" id="IPR052102">
    <property type="entry name" value="Enkurin_domain-protein"/>
</dbReference>
<dbReference type="PROSITE" id="PS51665">
    <property type="entry name" value="ENKURIN"/>
    <property type="match status" value="1"/>
</dbReference>
<evidence type="ECO:0000313" key="8">
    <source>
        <dbReference type="EMBL" id="CAK9223421.1"/>
    </source>
</evidence>
<dbReference type="PANTHER" id="PTHR21490">
    <property type="entry name" value="ENKURIN-RELATED"/>
    <property type="match status" value="1"/>
</dbReference>
<evidence type="ECO:0000256" key="5">
    <source>
        <dbReference type="ARBA" id="ARBA00023273"/>
    </source>
</evidence>
<dbReference type="EMBL" id="OZ019896">
    <property type="protein sequence ID" value="CAK9223421.1"/>
    <property type="molecule type" value="Genomic_DNA"/>
</dbReference>
<keyword evidence="9" id="KW-1185">Reference proteome</keyword>
<sequence>MAWESKESVYKIIKPPVESKPRTPPPTVAMIKERKVAKLILRLKQAMKEKMAATFGKLPGSFKPSTSKFLKKHSKEPIMVYKVDRCSVKDKPKPPIPLEPPKHGLSSGCNWITVNAVKAIRSKANTTGCPKKKRRYVTKKNYGKIPEYLEKRMETEAQIKRESIVETANCKHDDTHRLEESERIEMMNNLKLKWAATNAQYQALSFCLDTISKIKRKERYERNLANLEKDVTLLSRKVILVSNSATEKVKKESAGGH</sequence>
<evidence type="ECO:0000259" key="7">
    <source>
        <dbReference type="PROSITE" id="PS51665"/>
    </source>
</evidence>
<gene>
    <name evidence="8" type="ORF">CSSPTR1EN2_LOCUS16823</name>
</gene>
<keyword evidence="5" id="KW-0966">Cell projection</keyword>
<reference evidence="8" key="1">
    <citation type="submission" date="2024-02" db="EMBL/GenBank/DDBJ databases">
        <authorList>
            <consortium name="ELIXIR-Norway"/>
            <consortium name="Elixir Norway"/>
        </authorList>
    </citation>
    <scope>NUCLEOTIDE SEQUENCE</scope>
</reference>
<evidence type="ECO:0000256" key="1">
    <source>
        <dbReference type="ARBA" id="ARBA00004138"/>
    </source>
</evidence>
<keyword evidence="6" id="KW-0175">Coiled coil</keyword>
<dbReference type="PANTHER" id="PTHR21490:SF0">
    <property type="entry name" value="ENKURIN"/>
    <property type="match status" value="1"/>
</dbReference>
<proteinExistence type="predicted"/>
<organism evidence="8 9">
    <name type="scientific">Sphagnum troendelagicum</name>
    <dbReference type="NCBI Taxonomy" id="128251"/>
    <lineage>
        <taxon>Eukaryota</taxon>
        <taxon>Viridiplantae</taxon>
        <taxon>Streptophyta</taxon>
        <taxon>Embryophyta</taxon>
        <taxon>Bryophyta</taxon>
        <taxon>Sphagnophytina</taxon>
        <taxon>Sphagnopsida</taxon>
        <taxon>Sphagnales</taxon>
        <taxon>Sphagnaceae</taxon>
        <taxon>Sphagnum</taxon>
    </lineage>
</organism>
<evidence type="ECO:0000313" key="9">
    <source>
        <dbReference type="Proteomes" id="UP001497512"/>
    </source>
</evidence>
<protein>
    <recommendedName>
        <fullName evidence="7">Enkurin domain-containing protein</fullName>
    </recommendedName>
</protein>
<dbReference type="Proteomes" id="UP001497512">
    <property type="component" value="Chromosome 4"/>
</dbReference>
<feature type="coiled-coil region" evidence="6">
    <location>
        <begin position="210"/>
        <end position="237"/>
    </location>
</feature>
<accession>A0ABP0UJY4</accession>
<keyword evidence="4" id="KW-0206">Cytoskeleton</keyword>
<dbReference type="Pfam" id="PF13864">
    <property type="entry name" value="Enkurin"/>
    <property type="match status" value="1"/>
</dbReference>
<dbReference type="InterPro" id="IPR027012">
    <property type="entry name" value="Enkurin_dom"/>
</dbReference>